<evidence type="ECO:0000313" key="3">
    <source>
        <dbReference type="Proteomes" id="UP001152622"/>
    </source>
</evidence>
<protein>
    <submittedName>
        <fullName evidence="2">Uncharacterized protein</fullName>
    </submittedName>
</protein>
<name>A0A9Q1ET24_SYNKA</name>
<proteinExistence type="predicted"/>
<dbReference type="AlphaFoldDB" id="A0A9Q1ET24"/>
<gene>
    <name evidence="2" type="ORF">SKAU_G00318570</name>
</gene>
<dbReference type="Proteomes" id="UP001152622">
    <property type="component" value="Chromosome 13"/>
</dbReference>
<keyword evidence="3" id="KW-1185">Reference proteome</keyword>
<organism evidence="2 3">
    <name type="scientific">Synaphobranchus kaupii</name>
    <name type="common">Kaup's arrowtooth eel</name>
    <dbReference type="NCBI Taxonomy" id="118154"/>
    <lineage>
        <taxon>Eukaryota</taxon>
        <taxon>Metazoa</taxon>
        <taxon>Chordata</taxon>
        <taxon>Craniata</taxon>
        <taxon>Vertebrata</taxon>
        <taxon>Euteleostomi</taxon>
        <taxon>Actinopterygii</taxon>
        <taxon>Neopterygii</taxon>
        <taxon>Teleostei</taxon>
        <taxon>Anguilliformes</taxon>
        <taxon>Synaphobranchidae</taxon>
        <taxon>Synaphobranchus</taxon>
    </lineage>
</organism>
<evidence type="ECO:0000256" key="1">
    <source>
        <dbReference type="SAM" id="MobiDB-lite"/>
    </source>
</evidence>
<comment type="caution">
    <text evidence="2">The sequence shown here is derived from an EMBL/GenBank/DDBJ whole genome shotgun (WGS) entry which is preliminary data.</text>
</comment>
<feature type="region of interest" description="Disordered" evidence="1">
    <location>
        <begin position="1"/>
        <end position="49"/>
    </location>
</feature>
<feature type="region of interest" description="Disordered" evidence="1">
    <location>
        <begin position="87"/>
        <end position="138"/>
    </location>
</feature>
<sequence>MSVCRTRNTRHGKARQPPGEDDIASARRFITRPSPPPRPASRPRAPRPACHNFVPETFPRKVGQRETTLLGPLLVFRSTFFRLREARGRAQSSRRGRPGSGLVTEPLPVGTNAQMSQPRGPGAVLNPRPAGVFPNSPYPALKSLPRARLQLCCSKCRQQRRDE</sequence>
<dbReference type="EMBL" id="JAINUF010000013">
    <property type="protein sequence ID" value="KAJ8344528.1"/>
    <property type="molecule type" value="Genomic_DNA"/>
</dbReference>
<reference evidence="2" key="1">
    <citation type="journal article" date="2023" name="Science">
        <title>Genome structures resolve the early diversification of teleost fishes.</title>
        <authorList>
            <person name="Parey E."/>
            <person name="Louis A."/>
            <person name="Montfort J."/>
            <person name="Bouchez O."/>
            <person name="Roques C."/>
            <person name="Iampietro C."/>
            <person name="Lluch J."/>
            <person name="Castinel A."/>
            <person name="Donnadieu C."/>
            <person name="Desvignes T."/>
            <person name="Floi Bucao C."/>
            <person name="Jouanno E."/>
            <person name="Wen M."/>
            <person name="Mejri S."/>
            <person name="Dirks R."/>
            <person name="Jansen H."/>
            <person name="Henkel C."/>
            <person name="Chen W.J."/>
            <person name="Zahm M."/>
            <person name="Cabau C."/>
            <person name="Klopp C."/>
            <person name="Thompson A.W."/>
            <person name="Robinson-Rechavi M."/>
            <person name="Braasch I."/>
            <person name="Lecointre G."/>
            <person name="Bobe J."/>
            <person name="Postlethwait J.H."/>
            <person name="Berthelot C."/>
            <person name="Roest Crollius H."/>
            <person name="Guiguen Y."/>
        </authorList>
    </citation>
    <scope>NUCLEOTIDE SEQUENCE</scope>
    <source>
        <strain evidence="2">WJC10195</strain>
    </source>
</reference>
<accession>A0A9Q1ET24</accession>
<evidence type="ECO:0000313" key="2">
    <source>
        <dbReference type="EMBL" id="KAJ8344528.1"/>
    </source>
</evidence>